<dbReference type="RefSeq" id="WP_345664885.1">
    <property type="nucleotide sequence ID" value="NZ_BAABET010000010.1"/>
</dbReference>
<dbReference type="InterPro" id="IPR050267">
    <property type="entry name" value="Anti-sigma-factor_SerPK"/>
</dbReference>
<dbReference type="PANTHER" id="PTHR35526:SF3">
    <property type="entry name" value="ANTI-SIGMA-F FACTOR RSBW"/>
    <property type="match status" value="1"/>
</dbReference>
<dbReference type="GO" id="GO:0005524">
    <property type="term" value="F:ATP binding"/>
    <property type="evidence" value="ECO:0007669"/>
    <property type="project" value="UniProtKB-KW"/>
</dbReference>
<dbReference type="Pfam" id="PF13581">
    <property type="entry name" value="HATPase_c_2"/>
    <property type="match status" value="1"/>
</dbReference>
<sequence length="192" mass="20110">MSSAAQYVLRPPGEVAAHTGAPGTSDTLPAGPRAEASYGIPSSAPEKLPQFSGSLSASADLRVECSREGFSRARSFTRDTLHAWSLDHRCDDTTLVITELAANAATHAAPGTADAPGGPEIRLGLLLAPTRLLITVSDPDDHPPVYGPEGSGLVEHGRGLHIVDALSEEWGWTPCPPAGKTVWARLSTRPPH</sequence>
<keyword evidence="1" id="KW-0808">Transferase</keyword>
<keyword evidence="1" id="KW-0723">Serine/threonine-protein kinase</keyword>
<accession>A0ABP8GWU1</accession>
<dbReference type="SUPFAM" id="SSF55874">
    <property type="entry name" value="ATPase domain of HSP90 chaperone/DNA topoisomerase II/histidine kinase"/>
    <property type="match status" value="1"/>
</dbReference>
<comment type="caution">
    <text evidence="4">The sequence shown here is derived from an EMBL/GenBank/DDBJ whole genome shotgun (WGS) entry which is preliminary data.</text>
</comment>
<evidence type="ECO:0000256" key="2">
    <source>
        <dbReference type="SAM" id="MobiDB-lite"/>
    </source>
</evidence>
<feature type="domain" description="Histidine kinase/HSP90-like ATPase" evidence="3">
    <location>
        <begin position="71"/>
        <end position="185"/>
    </location>
</feature>
<keyword evidence="1" id="KW-0418">Kinase</keyword>
<proteinExistence type="predicted"/>
<evidence type="ECO:0000313" key="4">
    <source>
        <dbReference type="EMBL" id="GAA4330690.1"/>
    </source>
</evidence>
<dbReference type="Proteomes" id="UP001501115">
    <property type="component" value="Unassembled WGS sequence"/>
</dbReference>
<name>A0ABP8GWU1_9ACTN</name>
<feature type="region of interest" description="Disordered" evidence="2">
    <location>
        <begin position="1"/>
        <end position="51"/>
    </location>
</feature>
<protein>
    <submittedName>
        <fullName evidence="4">ATP-binding protein</fullName>
    </submittedName>
</protein>
<evidence type="ECO:0000259" key="3">
    <source>
        <dbReference type="Pfam" id="PF13581"/>
    </source>
</evidence>
<gene>
    <name evidence="4" type="ORF">GCM10023086_60510</name>
</gene>
<keyword evidence="5" id="KW-1185">Reference proteome</keyword>
<dbReference type="Gene3D" id="3.30.565.10">
    <property type="entry name" value="Histidine kinase-like ATPase, C-terminal domain"/>
    <property type="match status" value="1"/>
</dbReference>
<dbReference type="InterPro" id="IPR036890">
    <property type="entry name" value="HATPase_C_sf"/>
</dbReference>
<keyword evidence="4" id="KW-0067">ATP-binding</keyword>
<dbReference type="EMBL" id="BAABET010000010">
    <property type="protein sequence ID" value="GAA4330690.1"/>
    <property type="molecule type" value="Genomic_DNA"/>
</dbReference>
<dbReference type="PANTHER" id="PTHR35526">
    <property type="entry name" value="ANTI-SIGMA-F FACTOR RSBW-RELATED"/>
    <property type="match status" value="1"/>
</dbReference>
<keyword evidence="4" id="KW-0547">Nucleotide-binding</keyword>
<organism evidence="4 5">
    <name type="scientific">Streptomyces venetus</name>
    <dbReference type="NCBI Taxonomy" id="1701086"/>
    <lineage>
        <taxon>Bacteria</taxon>
        <taxon>Bacillati</taxon>
        <taxon>Actinomycetota</taxon>
        <taxon>Actinomycetes</taxon>
        <taxon>Kitasatosporales</taxon>
        <taxon>Streptomycetaceae</taxon>
        <taxon>Streptomyces</taxon>
    </lineage>
</organism>
<dbReference type="InterPro" id="IPR003594">
    <property type="entry name" value="HATPase_dom"/>
</dbReference>
<evidence type="ECO:0000313" key="5">
    <source>
        <dbReference type="Proteomes" id="UP001501115"/>
    </source>
</evidence>
<reference evidence="5" key="1">
    <citation type="journal article" date="2019" name="Int. J. Syst. Evol. Microbiol.">
        <title>The Global Catalogue of Microorganisms (GCM) 10K type strain sequencing project: providing services to taxonomists for standard genome sequencing and annotation.</title>
        <authorList>
            <consortium name="The Broad Institute Genomics Platform"/>
            <consortium name="The Broad Institute Genome Sequencing Center for Infectious Disease"/>
            <person name="Wu L."/>
            <person name="Ma J."/>
        </authorList>
    </citation>
    <scope>NUCLEOTIDE SEQUENCE [LARGE SCALE GENOMIC DNA]</scope>
    <source>
        <strain evidence="5">JCM 31290</strain>
    </source>
</reference>
<dbReference type="CDD" id="cd16936">
    <property type="entry name" value="HATPase_RsbW-like"/>
    <property type="match status" value="1"/>
</dbReference>
<evidence type="ECO:0000256" key="1">
    <source>
        <dbReference type="ARBA" id="ARBA00022527"/>
    </source>
</evidence>